<proteinExistence type="predicted"/>
<gene>
    <name evidence="1" type="ORF">E5288_WYG022499</name>
</gene>
<accession>A0A6B0RL65</accession>
<organism evidence="1 2">
    <name type="scientific">Bos mutus</name>
    <name type="common">wild yak</name>
    <dbReference type="NCBI Taxonomy" id="72004"/>
    <lineage>
        <taxon>Eukaryota</taxon>
        <taxon>Metazoa</taxon>
        <taxon>Chordata</taxon>
        <taxon>Craniata</taxon>
        <taxon>Vertebrata</taxon>
        <taxon>Euteleostomi</taxon>
        <taxon>Mammalia</taxon>
        <taxon>Eutheria</taxon>
        <taxon>Laurasiatheria</taxon>
        <taxon>Artiodactyla</taxon>
        <taxon>Ruminantia</taxon>
        <taxon>Pecora</taxon>
        <taxon>Bovidae</taxon>
        <taxon>Bovinae</taxon>
        <taxon>Bos</taxon>
    </lineage>
</organism>
<dbReference type="AlphaFoldDB" id="A0A6B0RL65"/>
<dbReference type="Proteomes" id="UP000322234">
    <property type="component" value="Unassembled WGS sequence"/>
</dbReference>
<evidence type="ECO:0000313" key="2">
    <source>
        <dbReference type="Proteomes" id="UP000322234"/>
    </source>
</evidence>
<keyword evidence="2" id="KW-1185">Reference proteome</keyword>
<comment type="caution">
    <text evidence="1">The sequence shown here is derived from an EMBL/GenBank/DDBJ whole genome shotgun (WGS) entry which is preliminary data.</text>
</comment>
<dbReference type="EMBL" id="VBQZ03000043">
    <property type="protein sequence ID" value="MXQ88043.1"/>
    <property type="molecule type" value="Genomic_DNA"/>
</dbReference>
<name>A0A6B0RL65_9CETA</name>
<protein>
    <submittedName>
        <fullName evidence="1">Uncharacterized protein</fullName>
    </submittedName>
</protein>
<evidence type="ECO:0000313" key="1">
    <source>
        <dbReference type="EMBL" id="MXQ88043.1"/>
    </source>
</evidence>
<reference evidence="1" key="1">
    <citation type="submission" date="2019-10" db="EMBL/GenBank/DDBJ databases">
        <title>The sequence and de novo assembly of the wild yak genome.</title>
        <authorList>
            <person name="Liu Y."/>
        </authorList>
    </citation>
    <scope>NUCLEOTIDE SEQUENCE [LARGE SCALE GENOMIC DNA]</scope>
    <source>
        <strain evidence="1">WY2019</strain>
    </source>
</reference>
<sequence>MEVGILPNFIALPEGAEVNTAPSTQCPAKGRGVPWLVWNRFSILVPGEDLKSRWSLTQHRKGSFSAAINVTSHQDTKVATLPFTSMKGPSAFAAAAQGPEH</sequence>